<organism evidence="5 7">
    <name type="scientific">Euhalothece natronophila Z-M001</name>
    <dbReference type="NCBI Taxonomy" id="522448"/>
    <lineage>
        <taxon>Bacteria</taxon>
        <taxon>Bacillati</taxon>
        <taxon>Cyanobacteriota</taxon>
        <taxon>Cyanophyceae</taxon>
        <taxon>Oscillatoriophycideae</taxon>
        <taxon>Chroococcales</taxon>
        <taxon>Halothecacae</taxon>
        <taxon>Halothece cluster</taxon>
        <taxon>Euhalothece</taxon>
    </lineage>
</organism>
<dbReference type="Pfam" id="PF00011">
    <property type="entry name" value="HSP20"/>
    <property type="match status" value="1"/>
</dbReference>
<reference evidence="5" key="1">
    <citation type="submission" date="2019-08" db="EMBL/GenBank/DDBJ databases">
        <title>Carotenoids and Carotenoid Binding Proteins in the Halophilic Cyanobacterium Euhalothece sp. ZM00.</title>
        <authorList>
            <person name="Cho S.M."/>
            <person name="Song J.Y."/>
            <person name="Park Y.-I."/>
        </authorList>
    </citation>
    <scope>NUCLEOTIDE SEQUENCE [LARGE SCALE GENOMIC DNA]</scope>
    <source>
        <strain evidence="5">Z-M001</strain>
        <plasmid evidence="5">pEu3</plasmid>
    </source>
</reference>
<geneLocation type="plasmid" evidence="5">
    <name>pEu3</name>
</geneLocation>
<dbReference type="InterPro" id="IPR002068">
    <property type="entry name" value="A-crystallin/Hsp20_dom"/>
</dbReference>
<keyword evidence="5" id="KW-0614">Plasmid</keyword>
<dbReference type="InterPro" id="IPR008978">
    <property type="entry name" value="HSP20-like_chaperone"/>
</dbReference>
<dbReference type="GO" id="GO:0009408">
    <property type="term" value="P:response to heat"/>
    <property type="evidence" value="ECO:0007669"/>
    <property type="project" value="InterPro"/>
</dbReference>
<evidence type="ECO:0000256" key="2">
    <source>
        <dbReference type="PROSITE-ProRule" id="PRU00285"/>
    </source>
</evidence>
<dbReference type="InterPro" id="IPR044587">
    <property type="entry name" value="HSP21-like"/>
</dbReference>
<dbReference type="EMBL" id="CP042329">
    <property type="protein sequence ID" value="QDZ41666.1"/>
    <property type="molecule type" value="Genomic_DNA"/>
</dbReference>
<feature type="domain" description="SHSP" evidence="4">
    <location>
        <begin position="32"/>
        <end position="142"/>
    </location>
</feature>
<accession>A0A5B8NRI9</accession>
<dbReference type="Gene3D" id="2.60.40.790">
    <property type="match status" value="1"/>
</dbReference>
<dbReference type="CDD" id="cd06464">
    <property type="entry name" value="ACD_sHsps-like"/>
    <property type="match status" value="1"/>
</dbReference>
<proteinExistence type="inferred from homology"/>
<dbReference type="Proteomes" id="UP000318453">
    <property type="component" value="Plasmid pEu3"/>
</dbReference>
<evidence type="ECO:0000256" key="3">
    <source>
        <dbReference type="RuleBase" id="RU003616"/>
    </source>
</evidence>
<evidence type="ECO:0000313" key="5">
    <source>
        <dbReference type="EMBL" id="QDZ41666.1"/>
    </source>
</evidence>
<dbReference type="OrthoDB" id="9811615at2"/>
<keyword evidence="1" id="KW-0346">Stress response</keyword>
<dbReference type="PANTHER" id="PTHR46733:SF4">
    <property type="entry name" value="HEAT SHOCK PROTEIN 21, CHLOROPLASTIC"/>
    <property type="match status" value="1"/>
</dbReference>
<comment type="similarity">
    <text evidence="2 3">Belongs to the small heat shock protein (HSP20) family.</text>
</comment>
<evidence type="ECO:0000313" key="6">
    <source>
        <dbReference type="EMBL" id="QDZ41692.1"/>
    </source>
</evidence>
<name>A0A5B8NRI9_9CHRO</name>
<evidence type="ECO:0000256" key="1">
    <source>
        <dbReference type="ARBA" id="ARBA00023016"/>
    </source>
</evidence>
<dbReference type="EMBL" id="CP042329">
    <property type="protein sequence ID" value="QDZ41692.1"/>
    <property type="molecule type" value="Genomic_DNA"/>
</dbReference>
<dbReference type="KEGG" id="enn:FRE64_17150"/>
<protein>
    <submittedName>
        <fullName evidence="5">Hsp20/alpha crystallin family protein</fullName>
    </submittedName>
</protein>
<dbReference type="RefSeq" id="WP_146297614.1">
    <property type="nucleotide sequence ID" value="NZ_CP042329.1"/>
</dbReference>
<geneLocation type="plasmid" evidence="7">
    <name>peu3</name>
</geneLocation>
<dbReference type="SUPFAM" id="SSF49764">
    <property type="entry name" value="HSP20-like chaperones"/>
    <property type="match status" value="1"/>
</dbReference>
<dbReference type="PANTHER" id="PTHR46733">
    <property type="entry name" value="26.5 KDA HEAT SHOCK PROTEIN, MITOCHONDRIAL"/>
    <property type="match status" value="1"/>
</dbReference>
<dbReference type="AlphaFoldDB" id="A0A5B8NRI9"/>
<keyword evidence="7" id="KW-1185">Reference proteome</keyword>
<dbReference type="KEGG" id="enn:FRE64_17010"/>
<gene>
    <name evidence="5" type="ORF">FRE64_17010</name>
    <name evidence="6" type="ORF">FRE64_17150</name>
</gene>
<sequence>MALVRWNPATEIDAFRRQMDRLFDEMTGDRALTPQWGQLPLELNDAGNNLELKAQVPGINPDDLDVTVNRDSVTISGEYRRENEAQNSYGSEFQYGKFSRTIGLPVGIQQDQVQADYNNGILTLHLPKVEEAANKKVKINFGDQQAIAGSSGQS</sequence>
<dbReference type="PROSITE" id="PS01031">
    <property type="entry name" value="SHSP"/>
    <property type="match status" value="1"/>
</dbReference>
<evidence type="ECO:0000259" key="4">
    <source>
        <dbReference type="PROSITE" id="PS01031"/>
    </source>
</evidence>
<evidence type="ECO:0000313" key="7">
    <source>
        <dbReference type="Proteomes" id="UP000318453"/>
    </source>
</evidence>